<dbReference type="InterPro" id="IPR050082">
    <property type="entry name" value="RNA_methyltr_RlmE"/>
</dbReference>
<reference evidence="14" key="2">
    <citation type="submission" date="2025-04" db="UniProtKB">
        <authorList>
            <consortium name="RefSeq"/>
        </authorList>
    </citation>
    <scope>IDENTIFICATION</scope>
    <source>
        <strain evidence="14">USDA-PBARC FA_bdor</strain>
        <tissue evidence="14">Whole organism</tissue>
    </source>
</reference>
<dbReference type="GeneID" id="105264718"/>
<dbReference type="FunFam" id="3.40.50.150:FF:000129">
    <property type="entry name" value="Mitochondrial rRNA methyltransferase 2"/>
    <property type="match status" value="1"/>
</dbReference>
<evidence type="ECO:0000256" key="7">
    <source>
        <dbReference type="ARBA" id="ARBA00022946"/>
    </source>
</evidence>
<accession>A0A9R1TY00</accession>
<dbReference type="Pfam" id="PF01728">
    <property type="entry name" value="FtsJ"/>
    <property type="match status" value="1"/>
</dbReference>
<dbReference type="EMBL" id="GBYB01004320">
    <property type="protein sequence ID" value="JAG74087.1"/>
    <property type="molecule type" value="Transcribed_RNA"/>
</dbReference>
<dbReference type="InterPro" id="IPR015507">
    <property type="entry name" value="rRNA-MeTfrase_E"/>
</dbReference>
<dbReference type="PANTHER" id="PTHR10920">
    <property type="entry name" value="RIBOSOMAL RNA METHYLTRANSFERASE"/>
    <property type="match status" value="1"/>
</dbReference>
<keyword evidence="8" id="KW-0496">Mitochondrion</keyword>
<name>A0A0C9R8E9_9HYME</name>
<feature type="domain" description="Ribosomal RNA methyltransferase FtsJ" evidence="11">
    <location>
        <begin position="55"/>
        <end position="240"/>
    </location>
</feature>
<evidence type="ECO:0000256" key="8">
    <source>
        <dbReference type="ARBA" id="ARBA00023128"/>
    </source>
</evidence>
<dbReference type="HAMAP" id="MF_01547">
    <property type="entry name" value="RNA_methyltr_E"/>
    <property type="match status" value="1"/>
</dbReference>
<feature type="active site" description="Proton acceptor" evidence="10">
    <location>
        <position position="197"/>
    </location>
</feature>
<keyword evidence="4 14" id="KW-0489">Methyltransferase</keyword>
<evidence type="ECO:0000313" key="12">
    <source>
        <dbReference type="EMBL" id="JAG74087.1"/>
    </source>
</evidence>
<dbReference type="SUPFAM" id="SSF53335">
    <property type="entry name" value="S-adenosyl-L-methionine-dependent methyltransferases"/>
    <property type="match status" value="1"/>
</dbReference>
<dbReference type="InterPro" id="IPR002877">
    <property type="entry name" value="RNA_MeTrfase_FtsJ_dom"/>
</dbReference>
<evidence type="ECO:0000256" key="9">
    <source>
        <dbReference type="ARBA" id="ARBA00041184"/>
    </source>
</evidence>
<keyword evidence="13" id="KW-1185">Reference proteome</keyword>
<evidence type="ECO:0000313" key="13">
    <source>
        <dbReference type="Proteomes" id="UP000694866"/>
    </source>
</evidence>
<dbReference type="KEGG" id="fas:105264718"/>
<dbReference type="CTD" id="29960"/>
<dbReference type="OrthoDB" id="20105at2759"/>
<evidence type="ECO:0000256" key="1">
    <source>
        <dbReference type="ARBA" id="ARBA00004173"/>
    </source>
</evidence>
<dbReference type="RefSeq" id="XP_011300102.1">
    <property type="nucleotide sequence ID" value="XM_011301800.1"/>
</dbReference>
<dbReference type="Proteomes" id="UP000694866">
    <property type="component" value="Unplaced"/>
</dbReference>
<gene>
    <name evidence="12" type="primary">CG11447_0</name>
    <name evidence="14" type="synonym">Mrm2</name>
    <name evidence="12" type="ORF">g.12326</name>
</gene>
<keyword evidence="7" id="KW-0809">Transit peptide</keyword>
<dbReference type="PANTHER" id="PTHR10920:SF18">
    <property type="entry name" value="RRNA METHYLTRANSFERASE 2, MITOCHONDRIAL"/>
    <property type="match status" value="1"/>
</dbReference>
<organism evidence="12">
    <name type="scientific">Fopius arisanus</name>
    <dbReference type="NCBI Taxonomy" id="64838"/>
    <lineage>
        <taxon>Eukaryota</taxon>
        <taxon>Metazoa</taxon>
        <taxon>Ecdysozoa</taxon>
        <taxon>Arthropoda</taxon>
        <taxon>Hexapoda</taxon>
        <taxon>Insecta</taxon>
        <taxon>Pterygota</taxon>
        <taxon>Neoptera</taxon>
        <taxon>Endopterygota</taxon>
        <taxon>Hymenoptera</taxon>
        <taxon>Apocrita</taxon>
        <taxon>Ichneumonoidea</taxon>
        <taxon>Braconidae</taxon>
        <taxon>Opiinae</taxon>
        <taxon>Fopius</taxon>
    </lineage>
</organism>
<keyword evidence="3" id="KW-0698">rRNA processing</keyword>
<dbReference type="GO" id="GO:0008650">
    <property type="term" value="F:rRNA (uridine-2'-O-)-methyltransferase activity"/>
    <property type="evidence" value="ECO:0007669"/>
    <property type="project" value="TreeGrafter"/>
</dbReference>
<evidence type="ECO:0000256" key="6">
    <source>
        <dbReference type="ARBA" id="ARBA00022691"/>
    </source>
</evidence>
<protein>
    <recommendedName>
        <fullName evidence="9">rRNA methyltransferase 2, mitochondrial</fullName>
    </recommendedName>
</protein>
<keyword evidence="5" id="KW-0808">Transferase</keyword>
<evidence type="ECO:0000256" key="4">
    <source>
        <dbReference type="ARBA" id="ARBA00022603"/>
    </source>
</evidence>
<comment type="similarity">
    <text evidence="2">Belongs to the class I-like SAM-binding methyltransferase superfamily. RNA methyltransferase RlmE family.</text>
</comment>
<sequence length="245" mass="27569">MKSCKDFITTRHIHTCNTLLKTIPSNLKGKSSSSQRWLVRQIQDPFVEKARQENWRCRSAFKLLEINERFNILAPGMTVVDCGAAPGSWTQVAVKATNSHGKDKEKRIGKVLAIDRNPIHPVEGAIVLGNLDFTTDRGQKRLLETLNGARVDVVLSDMAPNASGIRDIDHELITDLAYSALTFSVQFLNPDGCFIVKLWDGRRAPQFEKDAERFYKTIKIVKPIATRDESTEKFILARGFKGLKT</sequence>
<dbReference type="InterPro" id="IPR029063">
    <property type="entry name" value="SAM-dependent_MTases_sf"/>
</dbReference>
<comment type="subcellular location">
    <subcellularLocation>
        <location evidence="1">Mitochondrion</location>
    </subcellularLocation>
</comment>
<evidence type="ECO:0000259" key="11">
    <source>
        <dbReference type="Pfam" id="PF01728"/>
    </source>
</evidence>
<dbReference type="PIRSF" id="PIRSF005461">
    <property type="entry name" value="23S_rRNA_mtase"/>
    <property type="match status" value="1"/>
</dbReference>
<dbReference type="GO" id="GO:0005759">
    <property type="term" value="C:mitochondrial matrix"/>
    <property type="evidence" value="ECO:0007669"/>
    <property type="project" value="UniProtKB-ARBA"/>
</dbReference>
<reference evidence="12" key="1">
    <citation type="submission" date="2015-01" db="EMBL/GenBank/DDBJ databases">
        <title>Transcriptome Assembly of Fopius arisanus.</title>
        <authorList>
            <person name="Geib S."/>
        </authorList>
    </citation>
    <scope>NUCLEOTIDE SEQUENCE</scope>
</reference>
<keyword evidence="6 10" id="KW-0949">S-adenosyl-L-methionine</keyword>
<dbReference type="Gene3D" id="3.40.50.150">
    <property type="entry name" value="Vaccinia Virus protein VP39"/>
    <property type="match status" value="1"/>
</dbReference>
<evidence type="ECO:0000256" key="10">
    <source>
        <dbReference type="PIRSR" id="PIRSR005461-1"/>
    </source>
</evidence>
<evidence type="ECO:0000313" key="14">
    <source>
        <dbReference type="RefSeq" id="XP_011300102.1"/>
    </source>
</evidence>
<accession>A0A0C9R8E9</accession>
<evidence type="ECO:0000256" key="5">
    <source>
        <dbReference type="ARBA" id="ARBA00022679"/>
    </source>
</evidence>
<proteinExistence type="inferred from homology"/>
<dbReference type="AlphaFoldDB" id="A0A0C9R8E9"/>
<evidence type="ECO:0000256" key="2">
    <source>
        <dbReference type="ARBA" id="ARBA00009258"/>
    </source>
</evidence>
<dbReference type="GO" id="GO:1902775">
    <property type="term" value="P:mitochondrial large ribosomal subunit assembly"/>
    <property type="evidence" value="ECO:0007669"/>
    <property type="project" value="UniProtKB-ARBA"/>
</dbReference>
<evidence type="ECO:0000256" key="3">
    <source>
        <dbReference type="ARBA" id="ARBA00022552"/>
    </source>
</evidence>